<dbReference type="RefSeq" id="WP_010901375.1">
    <property type="nucleotide sequence ID" value="NC_002578.1"/>
</dbReference>
<dbReference type="PANTHER" id="PTHR33269">
    <property type="entry name" value="NADH-UBIQUINONE OXIDOREDUCTASE CHAIN 6"/>
    <property type="match status" value="1"/>
</dbReference>
<feature type="transmembrane region" description="Helical" evidence="1">
    <location>
        <begin position="31"/>
        <end position="53"/>
    </location>
</feature>
<dbReference type="PaxDb" id="273075-Ta0964"/>
<dbReference type="OrthoDB" id="57027at2157"/>
<dbReference type="Gene3D" id="1.20.120.1200">
    <property type="entry name" value="NADH-ubiquinone/plastoquinone oxidoreductase chain 6, subunit NuoJ"/>
    <property type="match status" value="1"/>
</dbReference>
<feature type="transmembrane region" description="Helical" evidence="1">
    <location>
        <begin position="58"/>
        <end position="77"/>
    </location>
</feature>
<reference evidence="2 3" key="1">
    <citation type="journal article" date="2000" name="Nature">
        <title>The genome sequence of the thermoacidophilic scavenger Thermoplasma acidophilum.</title>
        <authorList>
            <person name="Ruepp A."/>
            <person name="Graml W."/>
            <person name="Santos-Martinez M.L."/>
            <person name="Koretke K.K."/>
            <person name="Volker C."/>
            <person name="Mewes H.W."/>
            <person name="Frishman D."/>
            <person name="Stocker S."/>
            <person name="Lupas A.N."/>
            <person name="Baumeister W."/>
        </authorList>
    </citation>
    <scope>NUCLEOTIDE SEQUENCE [LARGE SCALE GENOMIC DNA]</scope>
    <source>
        <strain evidence="3">ATCC 25905 / DSM 1728 / JCM 9062 / NBRC 15155 / AMRC-C165</strain>
    </source>
</reference>
<dbReference type="Proteomes" id="UP000001024">
    <property type="component" value="Chromosome"/>
</dbReference>
<dbReference type="InterPro" id="IPR001457">
    <property type="entry name" value="NADH_UbQ/plastoQ_OxRdtase_su6"/>
</dbReference>
<organism evidence="2 3">
    <name type="scientific">Thermoplasma acidophilum (strain ATCC 25905 / DSM 1728 / JCM 9062 / NBRC 15155 / AMRC-C165)</name>
    <dbReference type="NCBI Taxonomy" id="273075"/>
    <lineage>
        <taxon>Archaea</taxon>
        <taxon>Methanobacteriati</taxon>
        <taxon>Thermoplasmatota</taxon>
        <taxon>Thermoplasmata</taxon>
        <taxon>Thermoplasmatales</taxon>
        <taxon>Thermoplasmataceae</taxon>
        <taxon>Thermoplasma</taxon>
    </lineage>
</organism>
<keyword evidence="3" id="KW-1185">Reference proteome</keyword>
<dbReference type="STRING" id="273075.gene:9572182"/>
<dbReference type="NCBIfam" id="NF005023">
    <property type="entry name" value="PRK06433.1-2"/>
    <property type="match status" value="1"/>
</dbReference>
<dbReference type="FunCoup" id="Q9HJK3">
    <property type="interactions" value="14"/>
</dbReference>
<dbReference type="HOGENOM" id="CLU_193440_0_0_2"/>
<gene>
    <name evidence="2" type="ordered locus">Ta0964</name>
</gene>
<name>Q9HJK3_THEAC</name>
<proteinExistence type="predicted"/>
<dbReference type="EnsemblBacteria" id="CAC12093">
    <property type="protein sequence ID" value="CAC12093"/>
    <property type="gene ID" value="CAC12093"/>
</dbReference>
<dbReference type="eggNOG" id="arCOG04654">
    <property type="taxonomic scope" value="Archaea"/>
</dbReference>
<dbReference type="EMBL" id="AL445066">
    <property type="protein sequence ID" value="CAC12093.1"/>
    <property type="molecule type" value="Genomic_DNA"/>
</dbReference>
<keyword evidence="1" id="KW-1133">Transmembrane helix</keyword>
<dbReference type="Pfam" id="PF00499">
    <property type="entry name" value="Oxidored_q3"/>
    <property type="match status" value="1"/>
</dbReference>
<dbReference type="AlphaFoldDB" id="Q9HJK3"/>
<evidence type="ECO:0000313" key="3">
    <source>
        <dbReference type="Proteomes" id="UP000001024"/>
    </source>
</evidence>
<keyword evidence="1" id="KW-0812">Transmembrane</keyword>
<dbReference type="PANTHER" id="PTHR33269:SF17">
    <property type="entry name" value="NADH-UBIQUINONE OXIDOREDUCTASE CHAIN 6"/>
    <property type="match status" value="1"/>
</dbReference>
<dbReference type="InParanoid" id="Q9HJK3"/>
<dbReference type="InterPro" id="IPR042106">
    <property type="entry name" value="Nuo/plastoQ_OxRdtase_6_NuoJ"/>
</dbReference>
<evidence type="ECO:0000313" key="2">
    <source>
        <dbReference type="EMBL" id="CAC12093.1"/>
    </source>
</evidence>
<protein>
    <submittedName>
        <fullName evidence="2">NADH dehydrogenase, chain J related protein</fullName>
    </submittedName>
</protein>
<dbReference type="GO" id="GO:0008137">
    <property type="term" value="F:NADH dehydrogenase (ubiquinone) activity"/>
    <property type="evidence" value="ECO:0007669"/>
    <property type="project" value="InterPro"/>
</dbReference>
<evidence type="ECO:0000256" key="1">
    <source>
        <dbReference type="SAM" id="Phobius"/>
    </source>
</evidence>
<sequence>MIYTLIFSLIAIFLIAFSVMSVREKNLTHSVIYLFLFLIILASEFLFIGASFIAAVEVLVYIGAVVTILAFTVMLTGGKEIE</sequence>
<keyword evidence="1" id="KW-0472">Membrane</keyword>
<accession>Q9HJK3</accession>
<dbReference type="KEGG" id="tac:Ta0964"/>